<evidence type="ECO:0000256" key="1">
    <source>
        <dbReference type="ARBA" id="ARBA00004141"/>
    </source>
</evidence>
<feature type="domain" description="Potassium channel" evidence="10">
    <location>
        <begin position="182"/>
        <end position="253"/>
    </location>
</feature>
<feature type="domain" description="Potassium channel" evidence="10">
    <location>
        <begin position="51"/>
        <end position="124"/>
    </location>
</feature>
<dbReference type="Pfam" id="PF07885">
    <property type="entry name" value="Ion_trans_2"/>
    <property type="match status" value="4"/>
</dbReference>
<feature type="region of interest" description="Disordered" evidence="8">
    <location>
        <begin position="1"/>
        <end position="24"/>
    </location>
</feature>
<feature type="transmembrane region" description="Helical" evidence="9">
    <location>
        <begin position="44"/>
        <end position="63"/>
    </location>
</feature>
<sequence>MSSIRTNRPSPFKDSSSITDIESGFPSHSKRLLEKAREIWARKAATASSIAIVVLLVVGVSFFRLVTTWSWSQSLLFAISTATSVGYGHIHTPRTTLFQLFLSLYILVGFALLALVAAQLYQYFTLDDTNETADTKRPIDRSSPTNPTRSKHSEIFGLWEGEIKKAFRQTHHERALSVGFPLFLVFIIGTIVIGTAEQWSFHEALYFAVVSSTSVGYGDFTPKTPLGIWVTCIWLPCSILFMSISMGTMAQWYLKDWRYRTSIVRFVENYAGGPHVLPTVLLFAGALLIGQIEEWTLLESVYFAVVSSCTVGYGDFHPSTTIGMVLTIIWLPCSILSISVYMSVVARLFLRLTSQINEELDNFIRRRSTRIVSACGGVIVVALPLLNTLLTGALLVGHAERWSFLESIYFALVSSFTIGYGDYHPRTTLGMVFTCAWLPCNLVFTSVYMGSIARWYLSLSSKKIQRIEDQLRRHGSEESETEKAISSP</sequence>
<dbReference type="GO" id="GO:0030322">
    <property type="term" value="P:stabilization of membrane potential"/>
    <property type="evidence" value="ECO:0007669"/>
    <property type="project" value="TreeGrafter"/>
</dbReference>
<feature type="domain" description="Potassium channel" evidence="10">
    <location>
        <begin position="282"/>
        <end position="349"/>
    </location>
</feature>
<keyword evidence="2" id="KW-0813">Transport</keyword>
<proteinExistence type="predicted"/>
<evidence type="ECO:0000256" key="7">
    <source>
        <dbReference type="ARBA" id="ARBA00023303"/>
    </source>
</evidence>
<keyword evidence="7 11" id="KW-0407">Ion channel</keyword>
<dbReference type="InterPro" id="IPR003280">
    <property type="entry name" value="2pore_dom_K_chnl"/>
</dbReference>
<accession>A0A1Z5JRD7</accession>
<name>A0A1Z5JRD7_FISSO</name>
<keyword evidence="4 9" id="KW-1133">Transmembrane helix</keyword>
<keyword evidence="6 9" id="KW-0472">Membrane</keyword>
<dbReference type="EMBL" id="BDSP01000107">
    <property type="protein sequence ID" value="GAX16577.1"/>
    <property type="molecule type" value="Genomic_DNA"/>
</dbReference>
<reference evidence="11 12" key="1">
    <citation type="journal article" date="2015" name="Plant Cell">
        <title>Oil accumulation by the oleaginous diatom Fistulifera solaris as revealed by the genome and transcriptome.</title>
        <authorList>
            <person name="Tanaka T."/>
            <person name="Maeda Y."/>
            <person name="Veluchamy A."/>
            <person name="Tanaka M."/>
            <person name="Abida H."/>
            <person name="Marechal E."/>
            <person name="Bowler C."/>
            <person name="Muto M."/>
            <person name="Sunaga Y."/>
            <person name="Tanaka M."/>
            <person name="Yoshino T."/>
            <person name="Taniguchi T."/>
            <person name="Fukuda Y."/>
            <person name="Nemoto M."/>
            <person name="Matsumoto M."/>
            <person name="Wong P.S."/>
            <person name="Aburatani S."/>
            <person name="Fujibuchi W."/>
        </authorList>
    </citation>
    <scope>NUCLEOTIDE SEQUENCE [LARGE SCALE GENOMIC DNA]</scope>
    <source>
        <strain evidence="11 12">JPCC DA0580</strain>
    </source>
</reference>
<keyword evidence="5" id="KW-0406">Ion transport</keyword>
<evidence type="ECO:0000256" key="3">
    <source>
        <dbReference type="ARBA" id="ARBA00022692"/>
    </source>
</evidence>
<comment type="caution">
    <text evidence="11">The sequence shown here is derived from an EMBL/GenBank/DDBJ whole genome shotgun (WGS) entry which is preliminary data.</text>
</comment>
<evidence type="ECO:0000313" key="11">
    <source>
        <dbReference type="EMBL" id="GAX16577.1"/>
    </source>
</evidence>
<dbReference type="InParanoid" id="A0A1Z5JRD7"/>
<evidence type="ECO:0000256" key="2">
    <source>
        <dbReference type="ARBA" id="ARBA00022448"/>
    </source>
</evidence>
<dbReference type="PANTHER" id="PTHR11003:SF291">
    <property type="entry name" value="IP11374P"/>
    <property type="match status" value="1"/>
</dbReference>
<dbReference type="SUPFAM" id="SSF81324">
    <property type="entry name" value="Voltage-gated potassium channels"/>
    <property type="match status" value="4"/>
</dbReference>
<dbReference type="OrthoDB" id="415460at2759"/>
<evidence type="ECO:0000256" key="6">
    <source>
        <dbReference type="ARBA" id="ARBA00023136"/>
    </source>
</evidence>
<feature type="compositionally biased region" description="Polar residues" evidence="8">
    <location>
        <begin position="1"/>
        <end position="20"/>
    </location>
</feature>
<feature type="transmembrane region" description="Helical" evidence="9">
    <location>
        <begin position="371"/>
        <end position="396"/>
    </location>
</feature>
<dbReference type="Proteomes" id="UP000198406">
    <property type="component" value="Unassembled WGS sequence"/>
</dbReference>
<dbReference type="Gene3D" id="1.10.287.70">
    <property type="match status" value="4"/>
</dbReference>
<evidence type="ECO:0000259" key="10">
    <source>
        <dbReference type="Pfam" id="PF07885"/>
    </source>
</evidence>
<dbReference type="GO" id="GO:0005886">
    <property type="term" value="C:plasma membrane"/>
    <property type="evidence" value="ECO:0007669"/>
    <property type="project" value="TreeGrafter"/>
</dbReference>
<feature type="domain" description="Potassium channel" evidence="10">
    <location>
        <begin position="390"/>
        <end position="456"/>
    </location>
</feature>
<organism evidence="11 12">
    <name type="scientific">Fistulifera solaris</name>
    <name type="common">Oleaginous diatom</name>
    <dbReference type="NCBI Taxonomy" id="1519565"/>
    <lineage>
        <taxon>Eukaryota</taxon>
        <taxon>Sar</taxon>
        <taxon>Stramenopiles</taxon>
        <taxon>Ochrophyta</taxon>
        <taxon>Bacillariophyta</taxon>
        <taxon>Bacillariophyceae</taxon>
        <taxon>Bacillariophycidae</taxon>
        <taxon>Naviculales</taxon>
        <taxon>Naviculaceae</taxon>
        <taxon>Fistulifera</taxon>
    </lineage>
</organism>
<protein>
    <submittedName>
        <fullName evidence="11">Potassium channel subfamily K, invertebrate</fullName>
    </submittedName>
</protein>
<feature type="transmembrane region" description="Helical" evidence="9">
    <location>
        <begin position="275"/>
        <end position="292"/>
    </location>
</feature>
<evidence type="ECO:0000313" key="12">
    <source>
        <dbReference type="Proteomes" id="UP000198406"/>
    </source>
</evidence>
<dbReference type="AlphaFoldDB" id="A0A1Z5JRD7"/>
<dbReference type="PANTHER" id="PTHR11003">
    <property type="entry name" value="POTASSIUM CHANNEL, SUBFAMILY K"/>
    <property type="match status" value="1"/>
</dbReference>
<gene>
    <name evidence="11" type="ORF">FisN_7Lh306</name>
</gene>
<comment type="subcellular location">
    <subcellularLocation>
        <location evidence="1">Membrane</location>
        <topology evidence="1">Multi-pass membrane protein</topology>
    </subcellularLocation>
</comment>
<keyword evidence="12" id="KW-1185">Reference proteome</keyword>
<feature type="transmembrane region" description="Helical" evidence="9">
    <location>
        <begin position="328"/>
        <end position="350"/>
    </location>
</feature>
<dbReference type="InterPro" id="IPR013099">
    <property type="entry name" value="K_chnl_dom"/>
</dbReference>
<feature type="transmembrane region" description="Helical" evidence="9">
    <location>
        <begin position="432"/>
        <end position="457"/>
    </location>
</feature>
<evidence type="ECO:0000256" key="5">
    <source>
        <dbReference type="ARBA" id="ARBA00023065"/>
    </source>
</evidence>
<feature type="transmembrane region" description="Helical" evidence="9">
    <location>
        <begin position="100"/>
        <end position="121"/>
    </location>
</feature>
<keyword evidence="3 9" id="KW-0812">Transmembrane</keyword>
<evidence type="ECO:0000256" key="8">
    <source>
        <dbReference type="SAM" id="MobiDB-lite"/>
    </source>
</evidence>
<evidence type="ECO:0000256" key="4">
    <source>
        <dbReference type="ARBA" id="ARBA00022989"/>
    </source>
</evidence>
<dbReference type="GO" id="GO:0015271">
    <property type="term" value="F:outward rectifier potassium channel activity"/>
    <property type="evidence" value="ECO:0007669"/>
    <property type="project" value="TreeGrafter"/>
</dbReference>
<feature type="transmembrane region" description="Helical" evidence="9">
    <location>
        <begin position="226"/>
        <end position="254"/>
    </location>
</feature>
<feature type="transmembrane region" description="Helical" evidence="9">
    <location>
        <begin position="175"/>
        <end position="196"/>
    </location>
</feature>
<dbReference type="GO" id="GO:0022841">
    <property type="term" value="F:potassium ion leak channel activity"/>
    <property type="evidence" value="ECO:0007669"/>
    <property type="project" value="TreeGrafter"/>
</dbReference>
<evidence type="ECO:0000256" key="9">
    <source>
        <dbReference type="SAM" id="Phobius"/>
    </source>
</evidence>